<feature type="region of interest" description="Disordered" evidence="1">
    <location>
        <begin position="993"/>
        <end position="1027"/>
    </location>
</feature>
<feature type="compositionally biased region" description="Polar residues" evidence="1">
    <location>
        <begin position="1006"/>
        <end position="1025"/>
    </location>
</feature>
<organism evidence="2 3">
    <name type="scientific">Nepenthes gracilis</name>
    <name type="common">Slender pitcher plant</name>
    <dbReference type="NCBI Taxonomy" id="150966"/>
    <lineage>
        <taxon>Eukaryota</taxon>
        <taxon>Viridiplantae</taxon>
        <taxon>Streptophyta</taxon>
        <taxon>Embryophyta</taxon>
        <taxon>Tracheophyta</taxon>
        <taxon>Spermatophyta</taxon>
        <taxon>Magnoliopsida</taxon>
        <taxon>eudicotyledons</taxon>
        <taxon>Gunneridae</taxon>
        <taxon>Pentapetalae</taxon>
        <taxon>Caryophyllales</taxon>
        <taxon>Nepenthaceae</taxon>
        <taxon>Nepenthes</taxon>
    </lineage>
</organism>
<gene>
    <name evidence="2" type="ORF">Nepgr_022799</name>
</gene>
<comment type="caution">
    <text evidence="2">The sequence shown here is derived from an EMBL/GenBank/DDBJ whole genome shotgun (WGS) entry which is preliminary data.</text>
</comment>
<evidence type="ECO:0000313" key="3">
    <source>
        <dbReference type="Proteomes" id="UP001279734"/>
    </source>
</evidence>
<feature type="compositionally biased region" description="Low complexity" evidence="1">
    <location>
        <begin position="518"/>
        <end position="530"/>
    </location>
</feature>
<dbReference type="Proteomes" id="UP001279734">
    <property type="component" value="Unassembled WGS sequence"/>
</dbReference>
<proteinExistence type="predicted"/>
<evidence type="ECO:0000313" key="2">
    <source>
        <dbReference type="EMBL" id="GMH20957.1"/>
    </source>
</evidence>
<dbReference type="EMBL" id="BSYO01000022">
    <property type="protein sequence ID" value="GMH20957.1"/>
    <property type="molecule type" value="Genomic_DNA"/>
</dbReference>
<dbReference type="AlphaFoldDB" id="A0AAD3T2Q9"/>
<evidence type="ECO:0000256" key="1">
    <source>
        <dbReference type="SAM" id="MobiDB-lite"/>
    </source>
</evidence>
<feature type="region of interest" description="Disordered" evidence="1">
    <location>
        <begin position="518"/>
        <end position="540"/>
    </location>
</feature>
<reference evidence="2" key="1">
    <citation type="submission" date="2023-05" db="EMBL/GenBank/DDBJ databases">
        <title>Nepenthes gracilis genome sequencing.</title>
        <authorList>
            <person name="Fukushima K."/>
        </authorList>
    </citation>
    <scope>NUCLEOTIDE SEQUENCE</scope>
    <source>
        <strain evidence="2">SING2019-196</strain>
    </source>
</reference>
<feature type="region of interest" description="Disordered" evidence="1">
    <location>
        <begin position="921"/>
        <end position="959"/>
    </location>
</feature>
<feature type="compositionally biased region" description="Basic and acidic residues" evidence="1">
    <location>
        <begin position="929"/>
        <end position="938"/>
    </location>
</feature>
<protein>
    <submittedName>
        <fullName evidence="2">Uncharacterized protein</fullName>
    </submittedName>
</protein>
<sequence length="1065" mass="114991">MWPVKLLSYFLRLTKCSNAKPVVFVGAEVVMPRWSWCSGCCGVQNLFFLQTVLVHDDTGICDGMFAGCGQYDEDGTCEMLVLAGCGYGYLFFLDGLEFWCSLKWRTCCLVGWGYCWNGCWILWLLRSNRSCGLAPDWAAVLDCPWCMKVAVCCNKGNWNAVDASWMAGHCLLLLNCRIYSRLSDERIAVGFYCCDHNGFGLGFPAGLGVERSSASLWAQAGVLYLELQQLEFRLSIFDADDLFGCWRHLWLGVLGALPLDFLAAVAATLMPSNGAFCVSVSCSCCWGPGRTSIRFVLGIWCCGHIGFHSLCCCCLCLSYGAVLEPYAGVRWSAAVSAAAVQSRVSSLAFADAELVLFSTPEDGATGFWFWSIPGLGLLLHFNFEEYGFCHFLCCGGSMCQANAALILVEFSSGWLMKLELFPSVAVCELLGLAAQPGPVSCKIPENRHQYWSQNKHSLVSNPGQCTKTTGSNCSRHYNILANLEGSREVSQLCEQHANHPIPSSHRPSQIIQLVGSNEQQNCSNQQQHNSATSGGISNPAKIGTVAHQTAHHHISPQDKIKVAYHSVPSRLKTQTKSPVPAVDEGGCKNPILDQVLVESASPDAGISVNFPPINGVIVMEDGDLDQQTGSPANVECYARRKVPSMASLLIESDLSQTTYVACLVSAGIVPEDDGALSGSMKDESAYVVPNSDHSILDVDAPCVDDHDTGSPHCDLAPGNEGGGSCVLADVNLAAVGVKPPVSESGSFDCGLDASVSDDSASSRLVFQQPPNAVAGSFTSDAGASQEAVALIVDTRAAGALPGPHEVPPDSLDSGPIELMHLNTKLEFPPSLLHWIVMVSAGFGGLFGAELRLCFIPEFWLSPEGVMLILEKLELYYSGQLPFCPGLKLDSECVDCVALQDTPARAKLITSEAMDNYRKASKSVAIHDPSVPERTRESHSSFSNRPAGGKETGPSPLIMGRTCISSRNISTERLPQTPSETSASEEYYLRTRFQPTESPKGRDTAGHFQNTASLTPKQSKLNSSNRTKARGIHQLQLSNLAKLHTLELHLQGPDDRVNTTILKKKG</sequence>
<accession>A0AAD3T2Q9</accession>
<keyword evidence="3" id="KW-1185">Reference proteome</keyword>
<name>A0AAD3T2Q9_NEPGR</name>